<dbReference type="GO" id="GO:0006432">
    <property type="term" value="P:phenylalanyl-tRNA aminoacylation"/>
    <property type="evidence" value="ECO:0007669"/>
    <property type="project" value="InterPro"/>
</dbReference>
<gene>
    <name evidence="2" type="ORF">S01H4_63826</name>
</gene>
<evidence type="ECO:0000259" key="1">
    <source>
        <dbReference type="Pfam" id="PF17759"/>
    </source>
</evidence>
<proteinExistence type="predicted"/>
<dbReference type="PANTHER" id="PTHR10947:SF0">
    <property type="entry name" value="PHENYLALANINE--TRNA LIGASE BETA SUBUNIT"/>
    <property type="match status" value="1"/>
</dbReference>
<feature type="domain" description="Phenylalanyl tRNA synthetase beta chain core" evidence="1">
    <location>
        <begin position="3"/>
        <end position="126"/>
    </location>
</feature>
<dbReference type="InterPro" id="IPR045864">
    <property type="entry name" value="aa-tRNA-synth_II/BPL/LPL"/>
</dbReference>
<organism evidence="2">
    <name type="scientific">marine sediment metagenome</name>
    <dbReference type="NCBI Taxonomy" id="412755"/>
    <lineage>
        <taxon>unclassified sequences</taxon>
        <taxon>metagenomes</taxon>
        <taxon>ecological metagenomes</taxon>
    </lineage>
</organism>
<dbReference type="AlphaFoldDB" id="X1CC84"/>
<sequence length="131" mass="14459">WANRRHEDGSIRLFELGKVYLPRPNDLPNEPEVLCGILSGPRFEESWRGGDEALDFFDAKGIVVGLLRHLGVEASFEPGGDESLHPTKQAAIAIDNNRLGVIGELHPKVLDAFEISGNVYLFEINLTALLP</sequence>
<dbReference type="Gene3D" id="3.30.930.10">
    <property type="entry name" value="Bira Bifunctional Protein, Domain 2"/>
    <property type="match status" value="1"/>
</dbReference>
<dbReference type="EMBL" id="BART01038512">
    <property type="protein sequence ID" value="GAH05851.1"/>
    <property type="molecule type" value="Genomic_DNA"/>
</dbReference>
<name>X1CC84_9ZZZZ</name>
<dbReference type="GO" id="GO:0004826">
    <property type="term" value="F:phenylalanine-tRNA ligase activity"/>
    <property type="evidence" value="ECO:0007669"/>
    <property type="project" value="InterPro"/>
</dbReference>
<dbReference type="InterPro" id="IPR045060">
    <property type="entry name" value="Phe-tRNA-ligase_IIc_bsu"/>
</dbReference>
<accession>X1CC84</accession>
<reference evidence="2" key="1">
    <citation type="journal article" date="2014" name="Front. Microbiol.">
        <title>High frequency of phylogenetically diverse reductive dehalogenase-homologous genes in deep subseafloor sedimentary metagenomes.</title>
        <authorList>
            <person name="Kawai M."/>
            <person name="Futagami T."/>
            <person name="Toyoda A."/>
            <person name="Takaki Y."/>
            <person name="Nishi S."/>
            <person name="Hori S."/>
            <person name="Arai W."/>
            <person name="Tsubouchi T."/>
            <person name="Morono Y."/>
            <person name="Uchiyama I."/>
            <person name="Ito T."/>
            <person name="Fujiyama A."/>
            <person name="Inagaki F."/>
            <person name="Takami H."/>
        </authorList>
    </citation>
    <scope>NUCLEOTIDE SEQUENCE</scope>
    <source>
        <strain evidence="2">Expedition CK06-06</strain>
    </source>
</reference>
<evidence type="ECO:0000313" key="2">
    <source>
        <dbReference type="EMBL" id="GAH05851.1"/>
    </source>
</evidence>
<protein>
    <recommendedName>
        <fullName evidence="1">Phenylalanyl tRNA synthetase beta chain core domain-containing protein</fullName>
    </recommendedName>
</protein>
<feature type="non-terminal residue" evidence="2">
    <location>
        <position position="1"/>
    </location>
</feature>
<dbReference type="SUPFAM" id="SSF55681">
    <property type="entry name" value="Class II aaRS and biotin synthetases"/>
    <property type="match status" value="1"/>
</dbReference>
<dbReference type="InterPro" id="IPR041616">
    <property type="entry name" value="PheRS_beta_core"/>
</dbReference>
<dbReference type="CDD" id="cd00769">
    <property type="entry name" value="PheRS_beta_core"/>
    <property type="match status" value="1"/>
</dbReference>
<comment type="caution">
    <text evidence="2">The sequence shown here is derived from an EMBL/GenBank/DDBJ whole genome shotgun (WGS) entry which is preliminary data.</text>
</comment>
<dbReference type="Pfam" id="PF17759">
    <property type="entry name" value="tRNA_synthFbeta"/>
    <property type="match status" value="1"/>
</dbReference>
<feature type="non-terminal residue" evidence="2">
    <location>
        <position position="131"/>
    </location>
</feature>
<dbReference type="GO" id="GO:0009328">
    <property type="term" value="C:phenylalanine-tRNA ligase complex"/>
    <property type="evidence" value="ECO:0007669"/>
    <property type="project" value="TreeGrafter"/>
</dbReference>
<dbReference type="PANTHER" id="PTHR10947">
    <property type="entry name" value="PHENYLALANYL-TRNA SYNTHETASE BETA CHAIN AND LEUCINE-RICH REPEAT-CONTAINING PROTEIN 47"/>
    <property type="match status" value="1"/>
</dbReference>